<feature type="region of interest" description="Disordered" evidence="1">
    <location>
        <begin position="1"/>
        <end position="72"/>
    </location>
</feature>
<dbReference type="AlphaFoldDB" id="A0A9P7TZ41"/>
<protein>
    <submittedName>
        <fullName evidence="2">Uncharacterized protein</fullName>
    </submittedName>
</protein>
<gene>
    <name evidence="2" type="ORF">E4U09_007191</name>
</gene>
<comment type="caution">
    <text evidence="2">The sequence shown here is derived from an EMBL/GenBank/DDBJ whole genome shotgun (WGS) entry which is preliminary data.</text>
</comment>
<reference evidence="2 3" key="1">
    <citation type="journal article" date="2020" name="bioRxiv">
        <title>Whole genome comparisons of ergot fungi reveals the divergence and evolution of species within the genus Claviceps are the result of varying mechanisms driving genome evolution and host range expansion.</title>
        <authorList>
            <person name="Wyka S.A."/>
            <person name="Mondo S.J."/>
            <person name="Liu M."/>
            <person name="Dettman J."/>
            <person name="Nalam V."/>
            <person name="Broders K.D."/>
        </authorList>
    </citation>
    <scope>NUCLEOTIDE SEQUENCE [LARGE SCALE GENOMIC DNA]</scope>
    <source>
        <strain evidence="2 3">Clav52</strain>
    </source>
</reference>
<keyword evidence="3" id="KW-1185">Reference proteome</keyword>
<evidence type="ECO:0000256" key="1">
    <source>
        <dbReference type="SAM" id="MobiDB-lite"/>
    </source>
</evidence>
<feature type="region of interest" description="Disordered" evidence="1">
    <location>
        <begin position="90"/>
        <end position="125"/>
    </location>
</feature>
<dbReference type="EMBL" id="SRRH01000702">
    <property type="protein sequence ID" value="KAG6285674.1"/>
    <property type="molecule type" value="Genomic_DNA"/>
</dbReference>
<evidence type="ECO:0000313" key="2">
    <source>
        <dbReference type="EMBL" id="KAG6285674.1"/>
    </source>
</evidence>
<feature type="compositionally biased region" description="Basic and acidic residues" evidence="1">
    <location>
        <begin position="116"/>
        <end position="125"/>
    </location>
</feature>
<evidence type="ECO:0000313" key="3">
    <source>
        <dbReference type="Proteomes" id="UP000707071"/>
    </source>
</evidence>
<proteinExistence type="predicted"/>
<dbReference type="Proteomes" id="UP000707071">
    <property type="component" value="Unassembled WGS sequence"/>
</dbReference>
<organism evidence="2 3">
    <name type="scientific">Claviceps aff. purpurea</name>
    <dbReference type="NCBI Taxonomy" id="1967640"/>
    <lineage>
        <taxon>Eukaryota</taxon>
        <taxon>Fungi</taxon>
        <taxon>Dikarya</taxon>
        <taxon>Ascomycota</taxon>
        <taxon>Pezizomycotina</taxon>
        <taxon>Sordariomycetes</taxon>
        <taxon>Hypocreomycetidae</taxon>
        <taxon>Hypocreales</taxon>
        <taxon>Clavicipitaceae</taxon>
        <taxon>Claviceps</taxon>
    </lineage>
</organism>
<accession>A0A9P7TZ41</accession>
<feature type="compositionally biased region" description="Polar residues" evidence="1">
    <location>
        <begin position="59"/>
        <end position="72"/>
    </location>
</feature>
<name>A0A9P7TZ41_9HYPO</name>
<sequence>MGRKRARSANTFDDIQHLPDTPPVLDPSAMHGQIEAHHRQEENRKASSSIQPLIPRFSSEPTTHGRYSQTPNQTEILGSLLPIESGEDYSTFATQQPDGNGEGSAIAESVSEPAVSDDKWPPENTTEKVVHEPTEAQMRLALALGNANILQSQKEYKLFMDVFKQFKSLEDIRSLPDYDTLMSAASAAGHAPT</sequence>
<feature type="compositionally biased region" description="Basic and acidic residues" evidence="1">
    <location>
        <begin position="34"/>
        <end position="45"/>
    </location>
</feature>